<evidence type="ECO:0000313" key="1">
    <source>
        <dbReference type="EMBL" id="MPN15821.1"/>
    </source>
</evidence>
<proteinExistence type="predicted"/>
<accession>A0A645FN34</accession>
<sequence>MRVIKRSTFTRCTDVGMVNHAAAAGRNVLNHDIDLRKILSQSNFVEHPVDVRCSVHGWHQIDKQIAHRVLFKAGSLFAKFAVFLFHEDFIGAGSA</sequence>
<gene>
    <name evidence="1" type="ORF">SDC9_163157</name>
</gene>
<reference evidence="1" key="1">
    <citation type="submission" date="2019-08" db="EMBL/GenBank/DDBJ databases">
        <authorList>
            <person name="Kucharzyk K."/>
            <person name="Murdoch R.W."/>
            <person name="Higgins S."/>
            <person name="Loffler F."/>
        </authorList>
    </citation>
    <scope>NUCLEOTIDE SEQUENCE</scope>
</reference>
<dbReference type="EMBL" id="VSSQ01062676">
    <property type="protein sequence ID" value="MPN15821.1"/>
    <property type="molecule type" value="Genomic_DNA"/>
</dbReference>
<name>A0A645FN34_9ZZZZ</name>
<organism evidence="1">
    <name type="scientific">bioreactor metagenome</name>
    <dbReference type="NCBI Taxonomy" id="1076179"/>
    <lineage>
        <taxon>unclassified sequences</taxon>
        <taxon>metagenomes</taxon>
        <taxon>ecological metagenomes</taxon>
    </lineage>
</organism>
<dbReference type="AlphaFoldDB" id="A0A645FN34"/>
<comment type="caution">
    <text evidence="1">The sequence shown here is derived from an EMBL/GenBank/DDBJ whole genome shotgun (WGS) entry which is preliminary data.</text>
</comment>
<protein>
    <submittedName>
        <fullName evidence="1">Uncharacterized protein</fullName>
    </submittedName>
</protein>